<dbReference type="AlphaFoldDB" id="A8ZQB6"/>
<dbReference type="GO" id="GO:0120147">
    <property type="term" value="F:formylglycine-generating oxidase activity"/>
    <property type="evidence" value="ECO:0007669"/>
    <property type="project" value="TreeGrafter"/>
</dbReference>
<dbReference type="SUPFAM" id="SSF56436">
    <property type="entry name" value="C-type lectin-like"/>
    <property type="match status" value="1"/>
</dbReference>
<dbReference type="EMBL" id="CP000844">
    <property type="protein sequence ID" value="ABW33202.1"/>
    <property type="molecule type" value="Genomic_DNA"/>
</dbReference>
<dbReference type="Pfam" id="PF03781">
    <property type="entry name" value="FGE-sulfatase"/>
    <property type="match status" value="1"/>
</dbReference>
<evidence type="ECO:0000313" key="2">
    <source>
        <dbReference type="EMBL" id="ABW33202.1"/>
    </source>
</evidence>
<geneLocation type="plasmid" evidence="2 3">
    <name>pREB7</name>
</geneLocation>
<dbReference type="Gene3D" id="3.90.1580.10">
    <property type="entry name" value="paralog of FGE (formylglycine-generating enzyme)"/>
    <property type="match status" value="1"/>
</dbReference>
<evidence type="ECO:0000313" key="3">
    <source>
        <dbReference type="Proteomes" id="UP000000268"/>
    </source>
</evidence>
<dbReference type="InterPro" id="IPR005532">
    <property type="entry name" value="SUMF_dom"/>
</dbReference>
<keyword evidence="2" id="KW-0614">Plasmid</keyword>
<name>A8ZQB6_ACAM1</name>
<dbReference type="KEGG" id="amr:AM1_G0022"/>
<gene>
    <name evidence="2" type="ordered locus">AM1_G0022</name>
</gene>
<sequence>MSQATAKEWIIQEATHRNSFYLENLGNDQALKMMDIPKGEFQMGSPDGEVDRKDDEGPQHLVKISRFFMSKTPISQAQWQVVAKMPTINIELEESPSNFKGVKLPVEHVSWHEAVEFCDRMTQQTKSQYRLPTEAEWEYACRAGTSTPFHFGETITTDLANYRGTDWEEYKWSGSYGGGPKGEYRQQTTPVDQFQAPNRYGLCDMYGNVREWCQDIWHSNYNNAPENGSAWIYKNDNESSKVLRGGSWLDLPGYCRSASRYYVQPHYRDNSIGFRVVCSSPRILHTKKMGKN</sequence>
<proteinExistence type="predicted"/>
<dbReference type="OrthoDB" id="3981129at2"/>
<dbReference type="RefSeq" id="WP_012168271.1">
    <property type="nucleotide sequence ID" value="NC_009932.1"/>
</dbReference>
<evidence type="ECO:0000259" key="1">
    <source>
        <dbReference type="Pfam" id="PF03781"/>
    </source>
</evidence>
<reference evidence="2 3" key="1">
    <citation type="journal article" date="2008" name="Proc. Natl. Acad. Sci. U.S.A.">
        <title>Niche adaptation and genome expansion in the chlorophyll d-producing cyanobacterium Acaryochloris marina.</title>
        <authorList>
            <person name="Swingley W.D."/>
            <person name="Chen M."/>
            <person name="Cheung P.C."/>
            <person name="Conrad A.L."/>
            <person name="Dejesa L.C."/>
            <person name="Hao J."/>
            <person name="Honchak B.M."/>
            <person name="Karbach L.E."/>
            <person name="Kurdoglu A."/>
            <person name="Lahiri S."/>
            <person name="Mastrian S.D."/>
            <person name="Miyashita H."/>
            <person name="Page L."/>
            <person name="Ramakrishna P."/>
            <person name="Satoh S."/>
            <person name="Sattley W.M."/>
            <person name="Shimada Y."/>
            <person name="Taylor H.L."/>
            <person name="Tomo T."/>
            <person name="Tsuchiya T."/>
            <person name="Wang Z.T."/>
            <person name="Raymond J."/>
            <person name="Mimuro M."/>
            <person name="Blankenship R.E."/>
            <person name="Touchman J.W."/>
        </authorList>
    </citation>
    <scope>NUCLEOTIDE SEQUENCE [LARGE SCALE GENOMIC DNA]</scope>
    <source>
        <strain evidence="3">MBIC 11017</strain>
        <plasmid evidence="3">Plasmid pREB7</plasmid>
    </source>
</reference>
<protein>
    <recommendedName>
        <fullName evidence="1">Sulfatase-modifying factor enzyme-like domain-containing protein</fullName>
    </recommendedName>
</protein>
<dbReference type="PANTHER" id="PTHR23150">
    <property type="entry name" value="SULFATASE MODIFYING FACTOR 1, 2"/>
    <property type="match status" value="1"/>
</dbReference>
<dbReference type="eggNOG" id="COG1262">
    <property type="taxonomic scope" value="Bacteria"/>
</dbReference>
<dbReference type="Proteomes" id="UP000000268">
    <property type="component" value="Plasmid pREB7"/>
</dbReference>
<keyword evidence="3" id="KW-1185">Reference proteome</keyword>
<accession>A8ZQB6</accession>
<dbReference type="InterPro" id="IPR051043">
    <property type="entry name" value="Sulfatase_Mod_Factor_Kinase"/>
</dbReference>
<dbReference type="PANTHER" id="PTHR23150:SF19">
    <property type="entry name" value="FORMYLGLYCINE-GENERATING ENZYME"/>
    <property type="match status" value="1"/>
</dbReference>
<organism evidence="2 3">
    <name type="scientific">Acaryochloris marina (strain MBIC 11017)</name>
    <dbReference type="NCBI Taxonomy" id="329726"/>
    <lineage>
        <taxon>Bacteria</taxon>
        <taxon>Bacillati</taxon>
        <taxon>Cyanobacteriota</taxon>
        <taxon>Cyanophyceae</taxon>
        <taxon>Acaryochloridales</taxon>
        <taxon>Acaryochloridaceae</taxon>
        <taxon>Acaryochloris</taxon>
    </lineage>
</organism>
<dbReference type="InterPro" id="IPR042095">
    <property type="entry name" value="SUMF_sf"/>
</dbReference>
<dbReference type="InterPro" id="IPR016187">
    <property type="entry name" value="CTDL_fold"/>
</dbReference>
<dbReference type="HOGENOM" id="CLU_012431_2_4_3"/>
<feature type="domain" description="Sulfatase-modifying factor enzyme-like" evidence="1">
    <location>
        <begin position="32"/>
        <end position="277"/>
    </location>
</feature>